<dbReference type="RefSeq" id="WP_210655452.1">
    <property type="nucleotide sequence ID" value="NZ_JAGKQQ010000001.1"/>
</dbReference>
<reference evidence="1 2" key="1">
    <citation type="submission" date="2021-04" db="EMBL/GenBank/DDBJ databases">
        <authorList>
            <person name="Ivanova A."/>
        </authorList>
    </citation>
    <scope>NUCLEOTIDE SEQUENCE [LARGE SCALE GENOMIC DNA]</scope>
    <source>
        <strain evidence="1 2">G18</strain>
    </source>
</reference>
<protein>
    <submittedName>
        <fullName evidence="1">Uncharacterized protein</fullName>
    </submittedName>
</protein>
<comment type="caution">
    <text evidence="1">The sequence shown here is derived from an EMBL/GenBank/DDBJ whole genome shotgun (WGS) entry which is preliminary data.</text>
</comment>
<gene>
    <name evidence="1" type="ORF">J8F10_16615</name>
</gene>
<organism evidence="1 2">
    <name type="scientific">Gemmata palustris</name>
    <dbReference type="NCBI Taxonomy" id="2822762"/>
    <lineage>
        <taxon>Bacteria</taxon>
        <taxon>Pseudomonadati</taxon>
        <taxon>Planctomycetota</taxon>
        <taxon>Planctomycetia</taxon>
        <taxon>Gemmatales</taxon>
        <taxon>Gemmataceae</taxon>
        <taxon>Gemmata</taxon>
    </lineage>
</organism>
<dbReference type="EMBL" id="JAGKQQ010000001">
    <property type="protein sequence ID" value="MBP3956896.1"/>
    <property type="molecule type" value="Genomic_DNA"/>
</dbReference>
<evidence type="ECO:0000313" key="2">
    <source>
        <dbReference type="Proteomes" id="UP000676565"/>
    </source>
</evidence>
<name>A0ABS5BT39_9BACT</name>
<sequence length="82" mass="9685">MTLAELHDWTVECQDAPDTRLRQVAAEVLRLLRERPDLVTTEYQTLREDLRRLRYDNASLLKEVARLRGLVNAQNPAPWERE</sequence>
<dbReference type="Proteomes" id="UP000676565">
    <property type="component" value="Unassembled WGS sequence"/>
</dbReference>
<evidence type="ECO:0000313" key="1">
    <source>
        <dbReference type="EMBL" id="MBP3956896.1"/>
    </source>
</evidence>
<accession>A0ABS5BT39</accession>
<keyword evidence="2" id="KW-1185">Reference proteome</keyword>
<proteinExistence type="predicted"/>